<comment type="cofactor">
    <cofactor evidence="1 4">
        <name>a divalent metal cation</name>
        <dbReference type="ChEBI" id="CHEBI:60240"/>
    </cofactor>
</comment>
<dbReference type="PANTHER" id="PTHR43213">
    <property type="entry name" value="BIFUNCTIONAL DTTP/UTP PYROPHOSPHATASE/METHYLTRANSFERASE PROTEIN-RELATED"/>
    <property type="match status" value="1"/>
</dbReference>
<dbReference type="EMBL" id="VTDN01000001">
    <property type="protein sequence ID" value="MEB5475779.1"/>
    <property type="molecule type" value="Genomic_DNA"/>
</dbReference>
<dbReference type="HAMAP" id="MF_00528">
    <property type="entry name" value="Maf"/>
    <property type="match status" value="1"/>
</dbReference>
<comment type="subcellular location">
    <subcellularLocation>
        <location evidence="4">Cytoplasm</location>
    </subcellularLocation>
</comment>
<comment type="catalytic activity">
    <reaction evidence="4">
        <text>dTTP + H2O = dTMP + diphosphate + H(+)</text>
        <dbReference type="Rhea" id="RHEA:28534"/>
        <dbReference type="ChEBI" id="CHEBI:15377"/>
        <dbReference type="ChEBI" id="CHEBI:15378"/>
        <dbReference type="ChEBI" id="CHEBI:33019"/>
        <dbReference type="ChEBI" id="CHEBI:37568"/>
        <dbReference type="ChEBI" id="CHEBI:63528"/>
        <dbReference type="EC" id="3.6.1.9"/>
    </reaction>
</comment>
<dbReference type="InterPro" id="IPR003697">
    <property type="entry name" value="Maf-like"/>
</dbReference>
<keyword evidence="3 4" id="KW-0546">Nucleotide metabolism</keyword>
<comment type="catalytic activity">
    <reaction evidence="4">
        <text>UTP + H2O = UMP + diphosphate + H(+)</text>
        <dbReference type="Rhea" id="RHEA:29395"/>
        <dbReference type="ChEBI" id="CHEBI:15377"/>
        <dbReference type="ChEBI" id="CHEBI:15378"/>
        <dbReference type="ChEBI" id="CHEBI:33019"/>
        <dbReference type="ChEBI" id="CHEBI:46398"/>
        <dbReference type="ChEBI" id="CHEBI:57865"/>
        <dbReference type="EC" id="3.6.1.9"/>
    </reaction>
</comment>
<dbReference type="CDD" id="cd00555">
    <property type="entry name" value="Maf"/>
    <property type="match status" value="1"/>
</dbReference>
<dbReference type="PANTHER" id="PTHR43213:SF5">
    <property type="entry name" value="BIFUNCTIONAL DTTP_UTP PYROPHOSPHATASE_METHYLTRANSFERASE PROTEIN-RELATED"/>
    <property type="match status" value="1"/>
</dbReference>
<comment type="similarity">
    <text evidence="4">Belongs to the Maf family. YhdE subfamily.</text>
</comment>
<evidence type="ECO:0000256" key="4">
    <source>
        <dbReference type="HAMAP-Rule" id="MF_00528"/>
    </source>
</evidence>
<dbReference type="InterPro" id="IPR029001">
    <property type="entry name" value="ITPase-like_fam"/>
</dbReference>
<evidence type="ECO:0000313" key="5">
    <source>
        <dbReference type="EMBL" id="MEB5475779.1"/>
    </source>
</evidence>
<comment type="caution">
    <text evidence="5">The sequence shown here is derived from an EMBL/GenBank/DDBJ whole genome shotgun (WGS) entry which is preliminary data.</text>
</comment>
<dbReference type="Proteomes" id="UP001339883">
    <property type="component" value="Unassembled WGS sequence"/>
</dbReference>
<dbReference type="RefSeq" id="WP_195772629.1">
    <property type="nucleotide sequence ID" value="NZ_VTDN01000001.1"/>
</dbReference>
<comment type="caution">
    <text evidence="4">Lacks conserved residue(s) required for the propagation of feature annotation.</text>
</comment>
<feature type="site" description="Important for substrate specificity" evidence="4">
    <location>
        <position position="12"/>
    </location>
</feature>
<keyword evidence="4" id="KW-0963">Cytoplasm</keyword>
<name>A0ABU6DPK2_9GAMM</name>
<dbReference type="NCBIfam" id="TIGR00172">
    <property type="entry name" value="maf"/>
    <property type="match status" value="1"/>
</dbReference>
<evidence type="ECO:0000256" key="2">
    <source>
        <dbReference type="ARBA" id="ARBA00022801"/>
    </source>
</evidence>
<comment type="function">
    <text evidence="4">Nucleoside triphosphate pyrophosphatase that hydrolyzes dTTP and UTP. May have a dual role in cell division arrest and in preventing the incorporation of modified nucleotides into cellular nucleic acids.</text>
</comment>
<feature type="site" description="Important for substrate specificity" evidence="4">
    <location>
        <position position="70"/>
    </location>
</feature>
<organism evidence="5 6">
    <name type="scientific">Acinetobacter pollinis</name>
    <dbReference type="NCBI Taxonomy" id="2605270"/>
    <lineage>
        <taxon>Bacteria</taxon>
        <taxon>Pseudomonadati</taxon>
        <taxon>Pseudomonadota</taxon>
        <taxon>Gammaproteobacteria</taxon>
        <taxon>Moraxellales</taxon>
        <taxon>Moraxellaceae</taxon>
        <taxon>Acinetobacter</taxon>
    </lineage>
</organism>
<evidence type="ECO:0000313" key="6">
    <source>
        <dbReference type="Proteomes" id="UP001339883"/>
    </source>
</evidence>
<protein>
    <recommendedName>
        <fullName evidence="4">dTTP/UTP pyrophosphatase</fullName>
        <shortName evidence="4">dTTPase/UTPase</shortName>
        <ecNumber evidence="4">3.6.1.9</ecNumber>
    </recommendedName>
    <alternativeName>
        <fullName evidence="4">Nucleoside triphosphate pyrophosphatase</fullName>
    </alternativeName>
    <alternativeName>
        <fullName evidence="4">Nucleotide pyrophosphatase</fullName>
        <shortName evidence="4">Nucleotide PPase</shortName>
    </alternativeName>
</protein>
<feature type="active site" description="Proton acceptor" evidence="4">
    <location>
        <position position="69"/>
    </location>
</feature>
<dbReference type="SUPFAM" id="SSF52972">
    <property type="entry name" value="ITPase-like"/>
    <property type="match status" value="1"/>
</dbReference>
<sequence>MASLILASGSPRRSELLQRLGIAFETYSPNINESLLENESAQDYVARLACEKAAHALQLFPDHVILAADTCISLDGNIIGKPRSKTHAFEIWQALSGRQHEVLSGVCVMTATQKYDCVVNTQVLFQKLSYDEMQSYWSTGEPIDKAGAYAIQGIAAKYIPEIHGSYTNVVGLPLHETVKLLKAVKALN</sequence>
<reference evidence="5 6" key="1">
    <citation type="submission" date="2019-08" db="EMBL/GenBank/DDBJ databases">
        <title>Five species of Acinetobacter isolated from floral nectar and animal pollinators.</title>
        <authorList>
            <person name="Hendry T.A."/>
        </authorList>
    </citation>
    <scope>NUCLEOTIDE SEQUENCE [LARGE SCALE GENOMIC DNA]</scope>
    <source>
        <strain evidence="5 6">MD18.27</strain>
    </source>
</reference>
<dbReference type="PIRSF" id="PIRSF006305">
    <property type="entry name" value="Maf"/>
    <property type="match status" value="1"/>
</dbReference>
<keyword evidence="6" id="KW-1185">Reference proteome</keyword>
<evidence type="ECO:0000256" key="1">
    <source>
        <dbReference type="ARBA" id="ARBA00001968"/>
    </source>
</evidence>
<accession>A0ABU6DPK2</accession>
<dbReference type="EC" id="3.6.1.9" evidence="4"/>
<evidence type="ECO:0000256" key="3">
    <source>
        <dbReference type="ARBA" id="ARBA00023080"/>
    </source>
</evidence>
<proteinExistence type="inferred from homology"/>
<keyword evidence="2 4" id="KW-0378">Hydrolase</keyword>
<gene>
    <name evidence="5" type="primary">maf</name>
    <name evidence="5" type="ORF">I2F25_01690</name>
</gene>
<feature type="site" description="Important for substrate specificity" evidence="4">
    <location>
        <position position="152"/>
    </location>
</feature>
<dbReference type="Gene3D" id="3.90.950.10">
    <property type="match status" value="1"/>
</dbReference>
<dbReference type="Pfam" id="PF02545">
    <property type="entry name" value="Maf"/>
    <property type="match status" value="1"/>
</dbReference>